<evidence type="ECO:0000256" key="6">
    <source>
        <dbReference type="ARBA" id="ARBA00022918"/>
    </source>
</evidence>
<evidence type="ECO:0000259" key="9">
    <source>
        <dbReference type="Pfam" id="PF17919"/>
    </source>
</evidence>
<feature type="domain" description="Reverse transcriptase RNase H-like" evidence="8">
    <location>
        <begin position="730"/>
        <end position="779"/>
    </location>
</feature>
<keyword evidence="1" id="KW-0808">Transferase</keyword>
<feature type="domain" description="Reverse transcriptase/retrotransposon-derived protein RNase H-like" evidence="9">
    <location>
        <begin position="688"/>
        <end position="729"/>
    </location>
</feature>
<dbReference type="EMBL" id="BKCJ010203819">
    <property type="protein sequence ID" value="GEY72596.1"/>
    <property type="molecule type" value="Genomic_DNA"/>
</dbReference>
<dbReference type="InterPro" id="IPR043502">
    <property type="entry name" value="DNA/RNA_pol_sf"/>
</dbReference>
<name>A0A699HTC3_TANCI</name>
<dbReference type="Pfam" id="PF07727">
    <property type="entry name" value="RVT_2"/>
    <property type="match status" value="2"/>
</dbReference>
<feature type="domain" description="Reverse transcriptase Ty1/copia-type" evidence="7">
    <location>
        <begin position="334"/>
        <end position="459"/>
    </location>
</feature>
<dbReference type="GO" id="GO:0016787">
    <property type="term" value="F:hydrolase activity"/>
    <property type="evidence" value="ECO:0007669"/>
    <property type="project" value="UniProtKB-KW"/>
</dbReference>
<evidence type="ECO:0000313" key="11">
    <source>
        <dbReference type="EMBL" id="GEY72596.1"/>
    </source>
</evidence>
<dbReference type="SUPFAM" id="SSF56672">
    <property type="entry name" value="DNA/RNA polymerases"/>
    <property type="match status" value="1"/>
</dbReference>
<accession>A0A699HTC3</accession>
<evidence type="ECO:0000256" key="3">
    <source>
        <dbReference type="ARBA" id="ARBA00022722"/>
    </source>
</evidence>
<dbReference type="InterPro" id="IPR041577">
    <property type="entry name" value="RT_RNaseH_2"/>
</dbReference>
<dbReference type="CDD" id="cd09274">
    <property type="entry name" value="RNase_HI_RT_Ty3"/>
    <property type="match status" value="1"/>
</dbReference>
<dbReference type="GO" id="GO:0004519">
    <property type="term" value="F:endonuclease activity"/>
    <property type="evidence" value="ECO:0007669"/>
    <property type="project" value="UniProtKB-KW"/>
</dbReference>
<keyword evidence="5" id="KW-0378">Hydrolase</keyword>
<evidence type="ECO:0000259" key="8">
    <source>
        <dbReference type="Pfam" id="PF17917"/>
    </source>
</evidence>
<evidence type="ECO:0000256" key="4">
    <source>
        <dbReference type="ARBA" id="ARBA00022759"/>
    </source>
</evidence>
<dbReference type="CDD" id="cd01647">
    <property type="entry name" value="RT_LTR"/>
    <property type="match status" value="1"/>
</dbReference>
<gene>
    <name evidence="11" type="ORF">Tci_444570</name>
</gene>
<evidence type="ECO:0000256" key="2">
    <source>
        <dbReference type="ARBA" id="ARBA00022695"/>
    </source>
</evidence>
<keyword evidence="2" id="KW-0548">Nucleotidyltransferase</keyword>
<evidence type="ECO:0000259" key="7">
    <source>
        <dbReference type="Pfam" id="PF07727"/>
    </source>
</evidence>
<evidence type="ECO:0000256" key="5">
    <source>
        <dbReference type="ARBA" id="ARBA00022801"/>
    </source>
</evidence>
<dbReference type="Pfam" id="PF17919">
    <property type="entry name" value="RT_RNaseH_2"/>
    <property type="match status" value="1"/>
</dbReference>
<comment type="caution">
    <text evidence="11">The sequence shown here is derived from an EMBL/GenBank/DDBJ whole genome shotgun (WGS) entry which is preliminary data.</text>
</comment>
<dbReference type="AlphaFoldDB" id="A0A699HTC3"/>
<protein>
    <recommendedName>
        <fullName evidence="12">Reverse transcriptase domain-containing protein</fullName>
    </recommendedName>
</protein>
<dbReference type="GO" id="GO:0003964">
    <property type="term" value="F:RNA-directed DNA polymerase activity"/>
    <property type="evidence" value="ECO:0007669"/>
    <property type="project" value="UniProtKB-KW"/>
</dbReference>
<feature type="domain" description="Reverse transcriptase Ty1/copia-type" evidence="7">
    <location>
        <begin position="461"/>
        <end position="520"/>
    </location>
</feature>
<dbReference type="Gene3D" id="3.10.10.10">
    <property type="entry name" value="HIV Type 1 Reverse Transcriptase, subunit A, domain 1"/>
    <property type="match status" value="1"/>
</dbReference>
<dbReference type="PANTHER" id="PTHR34072">
    <property type="entry name" value="ENZYMATIC POLYPROTEIN-RELATED"/>
    <property type="match status" value="1"/>
</dbReference>
<organism evidence="11">
    <name type="scientific">Tanacetum cinerariifolium</name>
    <name type="common">Dalmatian daisy</name>
    <name type="synonym">Chrysanthemum cinerariifolium</name>
    <dbReference type="NCBI Taxonomy" id="118510"/>
    <lineage>
        <taxon>Eukaryota</taxon>
        <taxon>Viridiplantae</taxon>
        <taxon>Streptophyta</taxon>
        <taxon>Embryophyta</taxon>
        <taxon>Tracheophyta</taxon>
        <taxon>Spermatophyta</taxon>
        <taxon>Magnoliopsida</taxon>
        <taxon>eudicotyledons</taxon>
        <taxon>Gunneridae</taxon>
        <taxon>Pentapetalae</taxon>
        <taxon>asterids</taxon>
        <taxon>campanulids</taxon>
        <taxon>Asterales</taxon>
        <taxon>Asteraceae</taxon>
        <taxon>Asteroideae</taxon>
        <taxon>Anthemideae</taxon>
        <taxon>Anthemidinae</taxon>
        <taxon>Tanacetum</taxon>
    </lineage>
</organism>
<keyword evidence="6" id="KW-0695">RNA-directed DNA polymerase</keyword>
<dbReference type="Pfam" id="PF17917">
    <property type="entry name" value="RT_RNaseH"/>
    <property type="match status" value="1"/>
</dbReference>
<sequence length="815" mass="94727">MDAAAMKHMASNISKLDKFKRVDFRRWQKKMHFLLSSMSVVYVLTTHILEDGGDNPTVKQVRKRAKWDMMTLFGEDSLEDKYMAKDASSKKFIVCNFTNYKMTDSRPVLKQYNELLGILERFTKHKMNIDESIQSSTALRSPLRCKIMTSQRQECCWSIVIGRGCVDLRLNIVDDNIGSAFLSTFKLNDSILWHARLSYVHFKRMQDMSKDRVVVSLPDPKLRTLGERGIEYIFVGYAEYSKVFRFYVIEPNNSFSINSIIKSRDAIFDENRFSLVSRPSLRIPNRTEHIGGSVVSKEVTKEDDPKTFDEAMKSHDVAFWKEAINDEMNSIMGNNTWVLADLPPGCKPFGCKWIFKIKLKVDGTIEKFKARLVILGFKQKSRIYYFDTYALGSYQYHKIVDCNASLHNMIIHHVDVKIAFLNGDLEKEVYMNQPRGLIMPENKNKVCKLINSLYGLKQVDLIKEFLSSNFSMKDMVEADVILGIKIKHESNGIAISESHYIEKVLKKFNYFDCTQVSTSMDTSEKLMPNNGQAVVVRCELVSKTYFVIMKRCSVYFCHEKIVKIPLPYDEILRVLGEQLEEKVRHYMSAKAKELKLKDIVVVRNFSELRVHEDDILKTAFRTRYGHFDFTIMPFGLKNAPTTKEEHETHLGLILERLKKEKLYAKFSKCEFWLREVQLLGHVINGDDIHTLKDKLCNAPVLALSDGTEDFAVYCDASCQGLGCILMQRGAVVFALKIRRHYLYKMKSVIYTDHKSLHHIFNHKELNMRQRRWIELFSDYDCEFCYHPGKVNVVVDALSRNERIKPRRFQAMNMTI</sequence>
<dbReference type="PANTHER" id="PTHR34072:SF52">
    <property type="entry name" value="RIBONUCLEASE H"/>
    <property type="match status" value="1"/>
</dbReference>
<proteinExistence type="predicted"/>
<dbReference type="InterPro" id="IPR041373">
    <property type="entry name" value="RT_RNaseH"/>
</dbReference>
<dbReference type="Pfam" id="PF25597">
    <property type="entry name" value="SH3_retrovirus"/>
    <property type="match status" value="1"/>
</dbReference>
<reference evidence="11" key="1">
    <citation type="journal article" date="2019" name="Sci. Rep.">
        <title>Draft genome of Tanacetum cinerariifolium, the natural source of mosquito coil.</title>
        <authorList>
            <person name="Yamashiro T."/>
            <person name="Shiraishi A."/>
            <person name="Satake H."/>
            <person name="Nakayama K."/>
        </authorList>
    </citation>
    <scope>NUCLEOTIDE SEQUENCE</scope>
</reference>
<evidence type="ECO:0008006" key="12">
    <source>
        <dbReference type="Google" id="ProtNLM"/>
    </source>
</evidence>
<feature type="domain" description="Retroviral polymerase SH3-like" evidence="10">
    <location>
        <begin position="213"/>
        <end position="275"/>
    </location>
</feature>
<evidence type="ECO:0000256" key="1">
    <source>
        <dbReference type="ARBA" id="ARBA00022679"/>
    </source>
</evidence>
<dbReference type="InterPro" id="IPR013103">
    <property type="entry name" value="RVT_2"/>
</dbReference>
<dbReference type="Gene3D" id="3.30.70.270">
    <property type="match status" value="1"/>
</dbReference>
<keyword evidence="3" id="KW-0540">Nuclease</keyword>
<keyword evidence="4" id="KW-0255">Endonuclease</keyword>
<dbReference type="InterPro" id="IPR057670">
    <property type="entry name" value="SH3_retrovirus"/>
</dbReference>
<dbReference type="InterPro" id="IPR043128">
    <property type="entry name" value="Rev_trsase/Diguanyl_cyclase"/>
</dbReference>
<evidence type="ECO:0000259" key="10">
    <source>
        <dbReference type="Pfam" id="PF25597"/>
    </source>
</evidence>